<protein>
    <submittedName>
        <fullName evidence="1">Uncharacterized protein</fullName>
    </submittedName>
</protein>
<organism evidence="1">
    <name type="scientific">Hemiselmis andersenii</name>
    <name type="common">Cryptophyte alga</name>
    <dbReference type="NCBI Taxonomy" id="464988"/>
    <lineage>
        <taxon>Eukaryota</taxon>
        <taxon>Cryptophyceae</taxon>
        <taxon>Cryptomonadales</taxon>
        <taxon>Hemiselmidaceae</taxon>
        <taxon>Hemiselmis</taxon>
    </lineage>
</organism>
<evidence type="ECO:0000313" key="1">
    <source>
        <dbReference type="EMBL" id="CAD8746118.1"/>
    </source>
</evidence>
<accession>A0A7S0TWE0</accession>
<name>A0A7S0TWE0_HEMAN</name>
<sequence>MTPIHERVVSPNRLRVALALFRSPPSAARRSRSGSSSSWPAPRPAVFGYPAIRVLHSPYGFSVAPLSFGYMSVHGLGGEEGRGYTSAVARERERLLDRVGVLMDVKRQGALGAYLGGFERAHCRCVGPCLWCWPRSCSSGSRPPVHP</sequence>
<proteinExistence type="predicted"/>
<dbReference type="AlphaFoldDB" id="A0A7S0TWE0"/>
<reference evidence="1" key="1">
    <citation type="submission" date="2021-01" db="EMBL/GenBank/DDBJ databases">
        <authorList>
            <person name="Corre E."/>
            <person name="Pelletier E."/>
            <person name="Niang G."/>
            <person name="Scheremetjew M."/>
            <person name="Finn R."/>
            <person name="Kale V."/>
            <person name="Holt S."/>
            <person name="Cochrane G."/>
            <person name="Meng A."/>
            <person name="Brown T."/>
            <person name="Cohen L."/>
        </authorList>
    </citation>
    <scope>NUCLEOTIDE SEQUENCE</scope>
    <source>
        <strain evidence="1">CCMP441</strain>
    </source>
</reference>
<gene>
    <name evidence="1" type="ORF">HAND1043_LOCUS12614</name>
</gene>
<dbReference type="EMBL" id="HBFK01020403">
    <property type="protein sequence ID" value="CAD8746118.1"/>
    <property type="molecule type" value="Transcribed_RNA"/>
</dbReference>